<comment type="similarity">
    <text evidence="1">Belongs to the glycosyltransferase 34 family.</text>
</comment>
<evidence type="ECO:0000256" key="2">
    <source>
        <dbReference type="ARBA" id="ARBA00022676"/>
    </source>
</evidence>
<keyword evidence="5" id="KW-0812">Transmembrane</keyword>
<dbReference type="Pfam" id="PF05637">
    <property type="entry name" value="Glyco_transf_34"/>
    <property type="match status" value="1"/>
</dbReference>
<proteinExistence type="inferred from homology"/>
<keyword evidence="2" id="KW-0328">Glycosyltransferase</keyword>
<keyword evidence="3 6" id="KW-0808">Transferase</keyword>
<name>A0A167ZGZ4_9EURO</name>
<evidence type="ECO:0000256" key="5">
    <source>
        <dbReference type="SAM" id="Phobius"/>
    </source>
</evidence>
<dbReference type="GO" id="GO:0000136">
    <property type="term" value="C:mannan polymerase complex"/>
    <property type="evidence" value="ECO:0007669"/>
    <property type="project" value="TreeGrafter"/>
</dbReference>
<evidence type="ECO:0000313" key="7">
    <source>
        <dbReference type="Proteomes" id="UP000242877"/>
    </source>
</evidence>
<comment type="caution">
    <text evidence="6">The sequence shown here is derived from an EMBL/GenBank/DDBJ whole genome shotgun (WGS) entry which is preliminary data.</text>
</comment>
<sequence length="335" mass="37572">MQFAVPPRKNSVPSASSPFVPSFKPSTRYSSAARRRQLRSYAFMGVGVLFFFYLVSKLFGSGSSSGGLNLVGTSGGGGPNVVIVTVLDEQALSDKYIQRIKQNREDYAKRHGYVNFFASTSEYAHLLDNAPRTWASVPAVRHALTLYPRATFFWHLSPHSFITNPSLSLENHVLSKSRLEELMIKDQPVVPPDSVIRTFSHLSGKDVDLVVTQDKENLCPGSFFIRNTEWAKFFLDAWFDPLYRSYNFAKAETHALDHIVQWHPTMLAKLALVPQRIINAYAGQAPTPGPDGLYHEGDLVIRFLGCDQIGANRNCEAEMMPYYTNWVKETGNTVL</sequence>
<keyword evidence="5" id="KW-0472">Membrane</keyword>
<dbReference type="GO" id="GO:0006487">
    <property type="term" value="P:protein N-linked glycosylation"/>
    <property type="evidence" value="ECO:0007669"/>
    <property type="project" value="TreeGrafter"/>
</dbReference>
<keyword evidence="7" id="KW-1185">Reference proteome</keyword>
<evidence type="ECO:0000256" key="3">
    <source>
        <dbReference type="ARBA" id="ARBA00022679"/>
    </source>
</evidence>
<dbReference type="PANTHER" id="PTHR31306">
    <property type="entry name" value="ALPHA-1,6-MANNOSYLTRANSFERASE MNN11-RELATED"/>
    <property type="match status" value="1"/>
</dbReference>
<feature type="compositionally biased region" description="Low complexity" evidence="4">
    <location>
        <begin position="11"/>
        <end position="20"/>
    </location>
</feature>
<dbReference type="AlphaFoldDB" id="A0A167ZGZ4"/>
<organism evidence="6 7">
    <name type="scientific">Ascosphaera apis ARSEF 7405</name>
    <dbReference type="NCBI Taxonomy" id="392613"/>
    <lineage>
        <taxon>Eukaryota</taxon>
        <taxon>Fungi</taxon>
        <taxon>Dikarya</taxon>
        <taxon>Ascomycota</taxon>
        <taxon>Pezizomycotina</taxon>
        <taxon>Eurotiomycetes</taxon>
        <taxon>Eurotiomycetidae</taxon>
        <taxon>Onygenales</taxon>
        <taxon>Ascosphaeraceae</taxon>
        <taxon>Ascosphaera</taxon>
    </lineage>
</organism>
<accession>A0A167ZGZ4</accession>
<keyword evidence="5" id="KW-1133">Transmembrane helix</keyword>
<dbReference type="Proteomes" id="UP000242877">
    <property type="component" value="Unassembled WGS sequence"/>
</dbReference>
<dbReference type="InterPro" id="IPR029044">
    <property type="entry name" value="Nucleotide-diphossugar_trans"/>
</dbReference>
<dbReference type="GO" id="GO:0000009">
    <property type="term" value="F:alpha-1,6-mannosyltransferase activity"/>
    <property type="evidence" value="ECO:0007669"/>
    <property type="project" value="TreeGrafter"/>
</dbReference>
<gene>
    <name evidence="6" type="ORF">AAP_02728</name>
</gene>
<feature type="region of interest" description="Disordered" evidence="4">
    <location>
        <begin position="1"/>
        <end position="20"/>
    </location>
</feature>
<dbReference type="FunFam" id="3.90.550.10:FF:000149">
    <property type="entry name" value="Alpha-1,6-mannosyltransferase subunit"/>
    <property type="match status" value="1"/>
</dbReference>
<dbReference type="PANTHER" id="PTHR31306:SF10">
    <property type="entry name" value="ALPHA-1,6-MANNOSYLTRANSFERASE MNN11-RELATED"/>
    <property type="match status" value="1"/>
</dbReference>
<protein>
    <submittedName>
        <fullName evidence="6">Galactosyl transferase GMA12/MNN10 family protein</fullName>
    </submittedName>
</protein>
<reference evidence="6 7" key="1">
    <citation type="journal article" date="2016" name="Genome Biol. Evol.">
        <title>Divergent and convergent evolution of fungal pathogenicity.</title>
        <authorList>
            <person name="Shang Y."/>
            <person name="Xiao G."/>
            <person name="Zheng P."/>
            <person name="Cen K."/>
            <person name="Zhan S."/>
            <person name="Wang C."/>
        </authorList>
    </citation>
    <scope>NUCLEOTIDE SEQUENCE [LARGE SCALE GENOMIC DNA]</scope>
    <source>
        <strain evidence="6 7">ARSEF 7405</strain>
    </source>
</reference>
<dbReference type="Gene3D" id="3.90.550.10">
    <property type="entry name" value="Spore Coat Polysaccharide Biosynthesis Protein SpsA, Chain A"/>
    <property type="match status" value="1"/>
</dbReference>
<dbReference type="VEuPathDB" id="FungiDB:AAP_02728"/>
<evidence type="ECO:0000256" key="4">
    <source>
        <dbReference type="SAM" id="MobiDB-lite"/>
    </source>
</evidence>
<dbReference type="EMBL" id="AZGZ01000010">
    <property type="protein sequence ID" value="KZZ92647.1"/>
    <property type="molecule type" value="Genomic_DNA"/>
</dbReference>
<evidence type="ECO:0000256" key="1">
    <source>
        <dbReference type="ARBA" id="ARBA00005664"/>
    </source>
</evidence>
<feature type="transmembrane region" description="Helical" evidence="5">
    <location>
        <begin position="38"/>
        <end position="55"/>
    </location>
</feature>
<dbReference type="OrthoDB" id="205108at2759"/>
<evidence type="ECO:0000313" key="6">
    <source>
        <dbReference type="EMBL" id="KZZ92647.1"/>
    </source>
</evidence>
<dbReference type="InterPro" id="IPR008630">
    <property type="entry name" value="Glyco_trans_34"/>
</dbReference>